<reference evidence="2" key="1">
    <citation type="submission" date="2023-01" db="EMBL/GenBank/DDBJ databases">
        <authorList>
            <person name="Van Ghelder C."/>
            <person name="Rancurel C."/>
        </authorList>
    </citation>
    <scope>NUCLEOTIDE SEQUENCE</scope>
    <source>
        <strain evidence="2">CNCM I-4278</strain>
    </source>
</reference>
<dbReference type="AlphaFoldDB" id="A0A9W4U5P1"/>
<feature type="compositionally biased region" description="Pro residues" evidence="1">
    <location>
        <begin position="1"/>
        <end position="19"/>
    </location>
</feature>
<organism evidence="2 3">
    <name type="scientific">Periconia digitata</name>
    <dbReference type="NCBI Taxonomy" id="1303443"/>
    <lineage>
        <taxon>Eukaryota</taxon>
        <taxon>Fungi</taxon>
        <taxon>Dikarya</taxon>
        <taxon>Ascomycota</taxon>
        <taxon>Pezizomycotina</taxon>
        <taxon>Dothideomycetes</taxon>
        <taxon>Pleosporomycetidae</taxon>
        <taxon>Pleosporales</taxon>
        <taxon>Massarineae</taxon>
        <taxon>Periconiaceae</taxon>
        <taxon>Periconia</taxon>
    </lineage>
</organism>
<evidence type="ECO:0000256" key="1">
    <source>
        <dbReference type="SAM" id="MobiDB-lite"/>
    </source>
</evidence>
<keyword evidence="3" id="KW-1185">Reference proteome</keyword>
<sequence>MPADSQPPLPFSRPFPPPYSITTTDNNEQLDPHHGVSQSHLSARKLSLLFVCPSQASAPSSTHPSRLLSCCPFAPVSLCLSVRRLPPPLPTTAVRLIHLKQTRQLPRRWCLLLLLLYNSSSFSPFHPSCRTCISPPTSAPRLTAYPTSQPPTTTLRLCRPPLRTRHQTRRQQTPLHSSSPFLLLLLPLLFSIVFHQFHMPCKR</sequence>
<name>A0A9W4U5P1_9PLEO</name>
<feature type="region of interest" description="Disordered" evidence="1">
    <location>
        <begin position="1"/>
        <end position="36"/>
    </location>
</feature>
<evidence type="ECO:0000313" key="2">
    <source>
        <dbReference type="EMBL" id="CAI6269254.1"/>
    </source>
</evidence>
<accession>A0A9W4U5P1</accession>
<proteinExistence type="predicted"/>
<evidence type="ECO:0000313" key="3">
    <source>
        <dbReference type="Proteomes" id="UP001152607"/>
    </source>
</evidence>
<dbReference type="Proteomes" id="UP001152607">
    <property type="component" value="Unassembled WGS sequence"/>
</dbReference>
<protein>
    <submittedName>
        <fullName evidence="2">Uncharacterized protein</fullName>
    </submittedName>
</protein>
<gene>
    <name evidence="2" type="ORF">PDIGIT_LOCUS1658</name>
</gene>
<feature type="compositionally biased region" description="Polar residues" evidence="1">
    <location>
        <begin position="20"/>
        <end position="29"/>
    </location>
</feature>
<comment type="caution">
    <text evidence="2">The sequence shown here is derived from an EMBL/GenBank/DDBJ whole genome shotgun (WGS) entry which is preliminary data.</text>
</comment>
<dbReference type="EMBL" id="CAOQHR010000001">
    <property type="protein sequence ID" value="CAI6269254.1"/>
    <property type="molecule type" value="Genomic_DNA"/>
</dbReference>